<organism evidence="2">
    <name type="scientific">Brassica cretica</name>
    <name type="common">Mustard</name>
    <dbReference type="NCBI Taxonomy" id="69181"/>
    <lineage>
        <taxon>Eukaryota</taxon>
        <taxon>Viridiplantae</taxon>
        <taxon>Streptophyta</taxon>
        <taxon>Embryophyta</taxon>
        <taxon>Tracheophyta</taxon>
        <taxon>Spermatophyta</taxon>
        <taxon>Magnoliopsida</taxon>
        <taxon>eudicotyledons</taxon>
        <taxon>Gunneridae</taxon>
        <taxon>Pentapetalae</taxon>
        <taxon>rosids</taxon>
        <taxon>malvids</taxon>
        <taxon>Brassicales</taxon>
        <taxon>Brassicaceae</taxon>
        <taxon>Brassiceae</taxon>
        <taxon>Brassica</taxon>
    </lineage>
</organism>
<feature type="region of interest" description="Disordered" evidence="1">
    <location>
        <begin position="1"/>
        <end position="36"/>
    </location>
</feature>
<dbReference type="AlphaFoldDB" id="A0A8S9JR80"/>
<accession>A0A8S9JR80</accession>
<evidence type="ECO:0000313" key="2">
    <source>
        <dbReference type="EMBL" id="KAF2583833.1"/>
    </source>
</evidence>
<sequence>MMHDSSSGDDDSSSSDNYSTSSDDDSSSSGGLIRRRPAGRPAKAYIFYGTGLGRHFEDRSLRGTGPLAGDHELPPPIVKSWSSAGVNFIPWLKTTNGKETTTKTMILSASGWIHDHLGENGKEPFPCSFHQHSVKASTLAFDTDIFVSATVRFSAAAVGSGDYETNRAHVLSSRLRNTEIFDLARSLNFHTLLAREKRDHHTLRADWQVKLVKGYCVEDDSLICIKTMTSLSSLLAILDADILTMMASEILMSLLCEIVRNCQTWFKMSLIRNFEAKLCREITPPPRAASLFSLLTALFLSLFSPHDLSLTPGRLSLSLSPRREAASGGGDCVVSSISDLTSITLYFQIQIQI</sequence>
<protein>
    <submittedName>
        <fullName evidence="2">Uncharacterized protein</fullName>
    </submittedName>
</protein>
<comment type="caution">
    <text evidence="2">The sequence shown here is derived from an EMBL/GenBank/DDBJ whole genome shotgun (WGS) entry which is preliminary data.</text>
</comment>
<proteinExistence type="predicted"/>
<reference evidence="2" key="1">
    <citation type="submission" date="2019-12" db="EMBL/GenBank/DDBJ databases">
        <title>Genome sequencing and annotation of Brassica cretica.</title>
        <authorList>
            <person name="Studholme D.J."/>
            <person name="Sarris P.F."/>
        </authorList>
    </citation>
    <scope>NUCLEOTIDE SEQUENCE</scope>
    <source>
        <strain evidence="2">PFS-102/07</strain>
        <tissue evidence="2">Leaf</tissue>
    </source>
</reference>
<gene>
    <name evidence="2" type="ORF">F2Q70_00036821</name>
</gene>
<name>A0A8S9JR80_BRACR</name>
<evidence type="ECO:0000256" key="1">
    <source>
        <dbReference type="SAM" id="MobiDB-lite"/>
    </source>
</evidence>
<dbReference type="EMBL" id="QGKY02000246">
    <property type="protein sequence ID" value="KAF2583833.1"/>
    <property type="molecule type" value="Genomic_DNA"/>
</dbReference>